<dbReference type="Proteomes" id="UP000288805">
    <property type="component" value="Unassembled WGS sequence"/>
</dbReference>
<name>A0A438IQI7_VITVI</name>
<comment type="caution">
    <text evidence="1">The sequence shown here is derived from an EMBL/GenBank/DDBJ whole genome shotgun (WGS) entry which is preliminary data.</text>
</comment>
<sequence length="113" mass="12792">MGKIVILIVYVDDMILTRDDKGKLEEGNIVSQRKYVLKLLEEVGLLGCKPVETPMEPNLRLQSASADKVVNWEQFQSIIGRRPTLAYCTFIEGNLVIWRHKKQTVMAKSQCGG</sequence>
<organism evidence="1 2">
    <name type="scientific">Vitis vinifera</name>
    <name type="common">Grape</name>
    <dbReference type="NCBI Taxonomy" id="29760"/>
    <lineage>
        <taxon>Eukaryota</taxon>
        <taxon>Viridiplantae</taxon>
        <taxon>Streptophyta</taxon>
        <taxon>Embryophyta</taxon>
        <taxon>Tracheophyta</taxon>
        <taxon>Spermatophyta</taxon>
        <taxon>Magnoliopsida</taxon>
        <taxon>eudicotyledons</taxon>
        <taxon>Gunneridae</taxon>
        <taxon>Pentapetalae</taxon>
        <taxon>rosids</taxon>
        <taxon>Vitales</taxon>
        <taxon>Vitaceae</taxon>
        <taxon>Viteae</taxon>
        <taxon>Vitis</taxon>
    </lineage>
</organism>
<dbReference type="EMBL" id="QGNW01000090">
    <property type="protein sequence ID" value="RVW98941.1"/>
    <property type="molecule type" value="Genomic_DNA"/>
</dbReference>
<evidence type="ECO:0000313" key="2">
    <source>
        <dbReference type="Proteomes" id="UP000288805"/>
    </source>
</evidence>
<gene>
    <name evidence="1" type="ORF">CK203_033799</name>
</gene>
<evidence type="ECO:0008006" key="3">
    <source>
        <dbReference type="Google" id="ProtNLM"/>
    </source>
</evidence>
<accession>A0A438IQI7</accession>
<reference evidence="1 2" key="1">
    <citation type="journal article" date="2018" name="PLoS Genet.">
        <title>Population sequencing reveals clonal diversity and ancestral inbreeding in the grapevine cultivar Chardonnay.</title>
        <authorList>
            <person name="Roach M.J."/>
            <person name="Johnson D.L."/>
            <person name="Bohlmann J."/>
            <person name="van Vuuren H.J."/>
            <person name="Jones S.J."/>
            <person name="Pretorius I.S."/>
            <person name="Schmidt S.A."/>
            <person name="Borneman A.R."/>
        </authorList>
    </citation>
    <scope>NUCLEOTIDE SEQUENCE [LARGE SCALE GENOMIC DNA]</scope>
    <source>
        <strain evidence="2">cv. Chardonnay</strain>
        <tissue evidence="1">Leaf</tissue>
    </source>
</reference>
<proteinExistence type="predicted"/>
<protein>
    <recommendedName>
        <fullName evidence="3">Reverse transcriptase Ty1/copia-type domain-containing protein</fullName>
    </recommendedName>
</protein>
<dbReference type="AlphaFoldDB" id="A0A438IQI7"/>
<evidence type="ECO:0000313" key="1">
    <source>
        <dbReference type="EMBL" id="RVW98941.1"/>
    </source>
</evidence>